<dbReference type="PROSITE" id="PS51375">
    <property type="entry name" value="PPR"/>
    <property type="match status" value="1"/>
</dbReference>
<evidence type="ECO:0008006" key="5">
    <source>
        <dbReference type="Google" id="ProtNLM"/>
    </source>
</evidence>
<dbReference type="EMBL" id="JBEDUW010000005">
    <property type="protein sequence ID" value="KAK9928207.1"/>
    <property type="molecule type" value="Genomic_DNA"/>
</dbReference>
<organism evidence="3 4">
    <name type="scientific">Rubus argutus</name>
    <name type="common">Southern blackberry</name>
    <dbReference type="NCBI Taxonomy" id="59490"/>
    <lineage>
        <taxon>Eukaryota</taxon>
        <taxon>Viridiplantae</taxon>
        <taxon>Streptophyta</taxon>
        <taxon>Embryophyta</taxon>
        <taxon>Tracheophyta</taxon>
        <taxon>Spermatophyta</taxon>
        <taxon>Magnoliopsida</taxon>
        <taxon>eudicotyledons</taxon>
        <taxon>Gunneridae</taxon>
        <taxon>Pentapetalae</taxon>
        <taxon>rosids</taxon>
        <taxon>fabids</taxon>
        <taxon>Rosales</taxon>
        <taxon>Rosaceae</taxon>
        <taxon>Rosoideae</taxon>
        <taxon>Rosoideae incertae sedis</taxon>
        <taxon>Rubus</taxon>
    </lineage>
</organism>
<dbReference type="Pfam" id="PF01535">
    <property type="entry name" value="PPR"/>
    <property type="match status" value="2"/>
</dbReference>
<dbReference type="NCBIfam" id="TIGR00756">
    <property type="entry name" value="PPR"/>
    <property type="match status" value="1"/>
</dbReference>
<feature type="repeat" description="PPR" evidence="2">
    <location>
        <begin position="15"/>
        <end position="49"/>
    </location>
</feature>
<evidence type="ECO:0000256" key="2">
    <source>
        <dbReference type="PROSITE-ProRule" id="PRU00708"/>
    </source>
</evidence>
<proteinExistence type="predicted"/>
<dbReference type="Gene3D" id="1.25.40.10">
    <property type="entry name" value="Tetratricopeptide repeat domain"/>
    <property type="match status" value="1"/>
</dbReference>
<accession>A0AAW1WUC0</accession>
<dbReference type="AlphaFoldDB" id="A0AAW1WUC0"/>
<dbReference type="InterPro" id="IPR002885">
    <property type="entry name" value="PPR_rpt"/>
</dbReference>
<gene>
    <name evidence="3" type="ORF">M0R45_025353</name>
</gene>
<dbReference type="InterPro" id="IPR011990">
    <property type="entry name" value="TPR-like_helical_dom_sf"/>
</dbReference>
<dbReference type="PANTHER" id="PTHR47926">
    <property type="entry name" value="PENTATRICOPEPTIDE REPEAT-CONTAINING PROTEIN"/>
    <property type="match status" value="1"/>
</dbReference>
<dbReference type="InterPro" id="IPR046960">
    <property type="entry name" value="PPR_At4g14850-like_plant"/>
</dbReference>
<evidence type="ECO:0000256" key="1">
    <source>
        <dbReference type="ARBA" id="ARBA00022737"/>
    </source>
</evidence>
<reference evidence="3 4" key="1">
    <citation type="journal article" date="2023" name="G3 (Bethesda)">
        <title>A chromosome-length genome assembly and annotation of blackberry (Rubus argutus, cv. 'Hillquist').</title>
        <authorList>
            <person name="Bruna T."/>
            <person name="Aryal R."/>
            <person name="Dudchenko O."/>
            <person name="Sargent D.J."/>
            <person name="Mead D."/>
            <person name="Buti M."/>
            <person name="Cavallini A."/>
            <person name="Hytonen T."/>
            <person name="Andres J."/>
            <person name="Pham M."/>
            <person name="Weisz D."/>
            <person name="Mascagni F."/>
            <person name="Usai G."/>
            <person name="Natali L."/>
            <person name="Bassil N."/>
            <person name="Fernandez G.E."/>
            <person name="Lomsadze A."/>
            <person name="Armour M."/>
            <person name="Olukolu B."/>
            <person name="Poorten T."/>
            <person name="Britton C."/>
            <person name="Davik J."/>
            <person name="Ashrafi H."/>
            <person name="Aiden E.L."/>
            <person name="Borodovsky M."/>
            <person name="Worthington M."/>
        </authorList>
    </citation>
    <scope>NUCLEOTIDE SEQUENCE [LARGE SCALE GENOMIC DNA]</scope>
    <source>
        <strain evidence="3">PI 553951</strain>
    </source>
</reference>
<dbReference type="Proteomes" id="UP001457282">
    <property type="component" value="Unassembled WGS sequence"/>
</dbReference>
<sequence length="111" mass="12779">MEYAPKLFGEMPERDVRSWTVLLSVFTRIGASRMMLELFKEMQVERVCPNQSMLSSVLKSCSGLRDFRMGKGIHGWILRNDVSVKCGALDDAERLFETMKERDTVTWNNGI</sequence>
<evidence type="ECO:0000313" key="3">
    <source>
        <dbReference type="EMBL" id="KAK9928207.1"/>
    </source>
</evidence>
<dbReference type="GO" id="GO:0003723">
    <property type="term" value="F:RNA binding"/>
    <property type="evidence" value="ECO:0007669"/>
    <property type="project" value="InterPro"/>
</dbReference>
<protein>
    <recommendedName>
        <fullName evidence="5">Pentatricopeptide repeat-containing protein</fullName>
    </recommendedName>
</protein>
<keyword evidence="1" id="KW-0677">Repeat</keyword>
<evidence type="ECO:0000313" key="4">
    <source>
        <dbReference type="Proteomes" id="UP001457282"/>
    </source>
</evidence>
<comment type="caution">
    <text evidence="3">The sequence shown here is derived from an EMBL/GenBank/DDBJ whole genome shotgun (WGS) entry which is preliminary data.</text>
</comment>
<dbReference type="GO" id="GO:0009451">
    <property type="term" value="P:RNA modification"/>
    <property type="evidence" value="ECO:0007669"/>
    <property type="project" value="InterPro"/>
</dbReference>
<name>A0AAW1WUC0_RUBAR</name>
<keyword evidence="4" id="KW-1185">Reference proteome</keyword>